<name>A0A221MFR4_9BACI</name>
<dbReference type="AlphaFoldDB" id="A0A221MFR4"/>
<evidence type="ECO:0000256" key="1">
    <source>
        <dbReference type="SAM" id="Phobius"/>
    </source>
</evidence>
<feature type="transmembrane region" description="Helical" evidence="1">
    <location>
        <begin position="154"/>
        <end position="172"/>
    </location>
</feature>
<keyword evidence="3" id="KW-1185">Reference proteome</keyword>
<dbReference type="EMBL" id="CP022437">
    <property type="protein sequence ID" value="ASN06450.1"/>
    <property type="molecule type" value="Genomic_DNA"/>
</dbReference>
<reference evidence="2 3" key="1">
    <citation type="journal article" date="2003" name="Int. J. Syst. Evol. Microbiol.">
        <title>Virgibacillus carmonensis sp. nov., Virgibacillus necropolis sp. nov. and Virgibacillus picturae sp. nov., three novel species isolated from deteriorated mural paintings, transfer of the species of the genus salibacillus to Virgibacillus, as Virgibacillus marismortui comb. nov. and Virgibacillus salexigens comb. nov., and emended description of the genus Virgibacillus.</title>
        <authorList>
            <person name="Heyrman J."/>
            <person name="Logan N.A."/>
            <person name="Busse H.J."/>
            <person name="Balcaen A."/>
            <person name="Lebbe L."/>
            <person name="Rodriguez-Diaz M."/>
            <person name="Swings J."/>
            <person name="De Vos P."/>
        </authorList>
    </citation>
    <scope>NUCLEOTIDE SEQUENCE [LARGE SCALE GENOMIC DNA]</scope>
    <source>
        <strain evidence="2 3">LMG 19488</strain>
    </source>
</reference>
<accession>A0A221MFR4</accession>
<protein>
    <submittedName>
        <fullName evidence="2">Uncharacterized protein</fullName>
    </submittedName>
</protein>
<keyword evidence="1" id="KW-0812">Transmembrane</keyword>
<proteinExistence type="predicted"/>
<dbReference type="NCBIfam" id="NF041644">
    <property type="entry name" value="CBO0543_fam"/>
    <property type="match status" value="1"/>
</dbReference>
<evidence type="ECO:0000313" key="2">
    <source>
        <dbReference type="EMBL" id="ASN06450.1"/>
    </source>
</evidence>
<sequence>MDLAIMNEIIDTHEKYSQLKKQHFFENTLFSFQWWILVTITVVLWMIWAVMVDKKRLNIILLVGLITSLLALIMDDIGISLNLWTYPSQLTYFVSRLYPVDVAIIPVFYMLLYQYFRAWKSYLVVLTLLSLFAIFVSEPIFSELDIYTLLRWKYWYSFPIYILMGIFVKGLVDKIERKCT</sequence>
<feature type="transmembrane region" description="Helical" evidence="1">
    <location>
        <begin position="97"/>
        <end position="116"/>
    </location>
</feature>
<keyword evidence="1" id="KW-1133">Transmembrane helix</keyword>
<dbReference type="InterPro" id="IPR048147">
    <property type="entry name" value="CBO0543-like"/>
</dbReference>
<evidence type="ECO:0000313" key="3">
    <source>
        <dbReference type="Proteomes" id="UP000204391"/>
    </source>
</evidence>
<dbReference type="KEGG" id="vne:CFK40_16210"/>
<organism evidence="2 3">
    <name type="scientific">Virgibacillus necropolis</name>
    <dbReference type="NCBI Taxonomy" id="163877"/>
    <lineage>
        <taxon>Bacteria</taxon>
        <taxon>Bacillati</taxon>
        <taxon>Bacillota</taxon>
        <taxon>Bacilli</taxon>
        <taxon>Bacillales</taxon>
        <taxon>Bacillaceae</taxon>
        <taxon>Virgibacillus</taxon>
    </lineage>
</organism>
<feature type="transmembrane region" description="Helical" evidence="1">
    <location>
        <begin position="59"/>
        <end position="85"/>
    </location>
</feature>
<dbReference type="Proteomes" id="UP000204391">
    <property type="component" value="Chromosome"/>
</dbReference>
<gene>
    <name evidence="2" type="ORF">CFK40_16210</name>
</gene>
<keyword evidence="1" id="KW-0472">Membrane</keyword>
<feature type="transmembrane region" description="Helical" evidence="1">
    <location>
        <begin position="123"/>
        <end position="142"/>
    </location>
</feature>
<feature type="transmembrane region" description="Helical" evidence="1">
    <location>
        <begin position="32"/>
        <end position="52"/>
    </location>
</feature>